<keyword evidence="3" id="KW-1185">Reference proteome</keyword>
<feature type="domain" description="DUF4440" evidence="1">
    <location>
        <begin position="7"/>
        <end position="112"/>
    </location>
</feature>
<dbReference type="InterPro" id="IPR032710">
    <property type="entry name" value="NTF2-like_dom_sf"/>
</dbReference>
<evidence type="ECO:0000313" key="2">
    <source>
        <dbReference type="EMBL" id="SMD24427.1"/>
    </source>
</evidence>
<dbReference type="AlphaFoldDB" id="A0A1W2FR33"/>
<dbReference type="EMBL" id="FWXV01000010">
    <property type="protein sequence ID" value="SMD24427.1"/>
    <property type="molecule type" value="Genomic_DNA"/>
</dbReference>
<gene>
    <name evidence="2" type="ORF">SAMN05661093_08528</name>
</gene>
<dbReference type="Proteomes" id="UP000192674">
    <property type="component" value="Unassembled WGS sequence"/>
</dbReference>
<dbReference type="InterPro" id="IPR027843">
    <property type="entry name" value="DUF4440"/>
</dbReference>
<dbReference type="Gene3D" id="3.10.450.50">
    <property type="match status" value="1"/>
</dbReference>
<dbReference type="OrthoDB" id="582586at2"/>
<name>A0A1W2FR33_KIBAR</name>
<evidence type="ECO:0000259" key="1">
    <source>
        <dbReference type="Pfam" id="PF14534"/>
    </source>
</evidence>
<organism evidence="2 3">
    <name type="scientific">Kibdelosporangium aridum</name>
    <dbReference type="NCBI Taxonomy" id="2030"/>
    <lineage>
        <taxon>Bacteria</taxon>
        <taxon>Bacillati</taxon>
        <taxon>Actinomycetota</taxon>
        <taxon>Actinomycetes</taxon>
        <taxon>Pseudonocardiales</taxon>
        <taxon>Pseudonocardiaceae</taxon>
        <taxon>Kibdelosporangium</taxon>
    </lineage>
</organism>
<accession>A0A1W2FR33</accession>
<protein>
    <recommendedName>
        <fullName evidence="1">DUF4440 domain-containing protein</fullName>
    </recommendedName>
</protein>
<dbReference type="SUPFAM" id="SSF54427">
    <property type="entry name" value="NTF2-like"/>
    <property type="match status" value="1"/>
</dbReference>
<proteinExistence type="predicted"/>
<dbReference type="RefSeq" id="WP_084432965.1">
    <property type="nucleotide sequence ID" value="NZ_FWXV01000010.1"/>
</dbReference>
<evidence type="ECO:0000313" key="3">
    <source>
        <dbReference type="Proteomes" id="UP000192674"/>
    </source>
</evidence>
<sequence>MSIEQTLLDLEEELWRANREGDGAFYDKVLRDDALGVSKFGVYDKSGAVKLISINDNPFTRSKMSDAKVLLINETAALVTYKTDYTALIDGTEHDFTALATTVYSLEDGEWRAVLHQQS</sequence>
<reference evidence="2 3" key="1">
    <citation type="submission" date="2017-04" db="EMBL/GenBank/DDBJ databases">
        <authorList>
            <person name="Afonso C.L."/>
            <person name="Miller P.J."/>
            <person name="Scott M.A."/>
            <person name="Spackman E."/>
            <person name="Goraichik I."/>
            <person name="Dimitrov K.M."/>
            <person name="Suarez D.L."/>
            <person name="Swayne D.E."/>
        </authorList>
    </citation>
    <scope>NUCLEOTIDE SEQUENCE [LARGE SCALE GENOMIC DNA]</scope>
    <source>
        <strain evidence="2 3">DSM 43828</strain>
    </source>
</reference>
<dbReference type="Pfam" id="PF14534">
    <property type="entry name" value="DUF4440"/>
    <property type="match status" value="1"/>
</dbReference>